<dbReference type="PANTHER" id="PTHR34821">
    <property type="entry name" value="INNER MEMBRANE PROTEIN YDCZ"/>
    <property type="match status" value="1"/>
</dbReference>
<feature type="transmembrane region" description="Helical" evidence="1">
    <location>
        <begin position="40"/>
        <end position="58"/>
    </location>
</feature>
<dbReference type="EMBL" id="JARRYG010000009">
    <property type="protein sequence ID" value="MDG4696631.1"/>
    <property type="molecule type" value="Genomic_DNA"/>
</dbReference>
<comment type="caution">
    <text evidence="2">The sequence shown here is derived from an EMBL/GenBank/DDBJ whole genome shotgun (WGS) entry which is preliminary data.</text>
</comment>
<evidence type="ECO:0000256" key="1">
    <source>
        <dbReference type="SAM" id="Phobius"/>
    </source>
</evidence>
<evidence type="ECO:0000313" key="5">
    <source>
        <dbReference type="Proteomes" id="UP001176478"/>
    </source>
</evidence>
<evidence type="ECO:0000313" key="2">
    <source>
        <dbReference type="EMBL" id="MDG4696631.1"/>
    </source>
</evidence>
<gene>
    <name evidence="2" type="ORF">P7V44_10315</name>
    <name evidence="3" type="ORF">Q5E86_01620</name>
</gene>
<keyword evidence="1" id="KW-0812">Transmembrane</keyword>
<sequence>MKNKYILSFLALASGVLLSMMIMANSYLARFTTPLTASWLTHGIGTLFSLVIYFFYLQKRKQQVRKQQVQPQVIKKGKMIWYLGGIPGGFTVLLAAITVNSPLSLAGSIILMITGQIIFGLLVDAMGWFGVIKRKITVSDFLMCTLLITGCSLLIIGK</sequence>
<keyword evidence="1" id="KW-0472">Membrane</keyword>
<reference evidence="3" key="3">
    <citation type="journal article" date="2024" name="Int. J. Antimicrob. Agents">
        <title>Identification of a novel Providencia species showing multi-drug-resistant in three patients with hospital-acquired infection.</title>
        <authorList>
            <person name="Yang W."/>
            <person name="Chen J."/>
            <person name="Yang F."/>
            <person name="Ji P."/>
            <person name="Shen S."/>
            <person name="Yin D."/>
            <person name="Hu F."/>
        </authorList>
    </citation>
    <scope>NUCLEOTIDE SEQUENCE</scope>
    <source>
        <strain evidence="3">CRE-138-0111</strain>
    </source>
</reference>
<dbReference type="Proteomes" id="UP001156701">
    <property type="component" value="Unassembled WGS sequence"/>
</dbReference>
<dbReference type="AlphaFoldDB" id="A0AA42FK91"/>
<proteinExistence type="predicted"/>
<protein>
    <submittedName>
        <fullName evidence="2">DMT family transporter</fullName>
    </submittedName>
</protein>
<dbReference type="Proteomes" id="UP001176478">
    <property type="component" value="Unassembled WGS sequence"/>
</dbReference>
<dbReference type="PANTHER" id="PTHR34821:SF2">
    <property type="entry name" value="INNER MEMBRANE PROTEIN YDCZ"/>
    <property type="match status" value="1"/>
</dbReference>
<organism evidence="2 4">
    <name type="scientific">Providencia huashanensis</name>
    <dbReference type="NCBI Taxonomy" id="3037798"/>
    <lineage>
        <taxon>Bacteria</taxon>
        <taxon>Pseudomonadati</taxon>
        <taxon>Pseudomonadota</taxon>
        <taxon>Gammaproteobacteria</taxon>
        <taxon>Enterobacterales</taxon>
        <taxon>Morganellaceae</taxon>
        <taxon>Providencia</taxon>
    </lineage>
</organism>
<dbReference type="GO" id="GO:0005886">
    <property type="term" value="C:plasma membrane"/>
    <property type="evidence" value="ECO:0007669"/>
    <property type="project" value="TreeGrafter"/>
</dbReference>
<dbReference type="Pfam" id="PF04657">
    <property type="entry name" value="DMT_YdcZ"/>
    <property type="match status" value="1"/>
</dbReference>
<keyword evidence="5" id="KW-1185">Reference proteome</keyword>
<accession>A0AA42FK91</accession>
<feature type="transmembrane region" description="Helical" evidence="1">
    <location>
        <begin position="105"/>
        <end position="129"/>
    </location>
</feature>
<evidence type="ECO:0000313" key="4">
    <source>
        <dbReference type="Proteomes" id="UP001156701"/>
    </source>
</evidence>
<name>A0AA42FK91_9GAMM</name>
<reference evidence="3" key="2">
    <citation type="submission" date="2023-07" db="EMBL/GenBank/DDBJ databases">
        <authorList>
            <person name="Yang W."/>
            <person name="Chen J."/>
            <person name="Ji P."/>
            <person name="Hu F."/>
        </authorList>
    </citation>
    <scope>NUCLEOTIDE SEQUENCE</scope>
    <source>
        <strain evidence="3">CRE-138-0111</strain>
    </source>
</reference>
<dbReference type="InterPro" id="IPR006750">
    <property type="entry name" value="YdcZ"/>
</dbReference>
<keyword evidence="1" id="KW-1133">Transmembrane helix</keyword>
<evidence type="ECO:0000313" key="3">
    <source>
        <dbReference type="EMBL" id="MDO7855092.1"/>
    </source>
</evidence>
<dbReference type="EMBL" id="JAUQTG010000001">
    <property type="protein sequence ID" value="MDO7855092.1"/>
    <property type="molecule type" value="Genomic_DNA"/>
</dbReference>
<feature type="transmembrane region" description="Helical" evidence="1">
    <location>
        <begin position="141"/>
        <end position="157"/>
    </location>
</feature>
<dbReference type="RefSeq" id="WP_131679976.1">
    <property type="nucleotide sequence ID" value="NZ_JARRYG010000009.1"/>
</dbReference>
<feature type="transmembrane region" description="Helical" evidence="1">
    <location>
        <begin position="79"/>
        <end position="99"/>
    </location>
</feature>
<reference evidence="2" key="1">
    <citation type="submission" date="2023-03" db="EMBL/GenBank/DDBJ databases">
        <title>a new species belonging to Providencia genus.</title>
        <authorList>
            <person name="Yang W."/>
            <person name="Hu F."/>
            <person name="Shen S."/>
            <person name="Ding L."/>
            <person name="Yin D."/>
        </authorList>
    </citation>
    <scope>NUCLEOTIDE SEQUENCE</scope>
    <source>
        <strain evidence="2">CRE-3FA-0001</strain>
    </source>
</reference>